<reference evidence="2" key="1">
    <citation type="submission" date="2022-12" db="EMBL/GenBank/DDBJ databases">
        <title>New Phytohabitans aurantiacus sp. RD004123 nov., an actinomycete isolated from soil.</title>
        <authorList>
            <person name="Triningsih D.W."/>
            <person name="Harunari E."/>
            <person name="Igarashi Y."/>
        </authorList>
    </citation>
    <scope>NUCLEOTIDE SEQUENCE</scope>
    <source>
        <strain evidence="2">RD004123</strain>
    </source>
</reference>
<protein>
    <submittedName>
        <fullName evidence="2">Oxidoreductase</fullName>
    </submittedName>
</protein>
<feature type="domain" description="NADP-dependent oxidoreductase" evidence="1">
    <location>
        <begin position="38"/>
        <end position="308"/>
    </location>
</feature>
<gene>
    <name evidence="2" type="ORF">Pa4123_79480</name>
</gene>
<dbReference type="CDD" id="cd19090">
    <property type="entry name" value="AKR_AKR15A-like"/>
    <property type="match status" value="1"/>
</dbReference>
<dbReference type="InterPro" id="IPR020471">
    <property type="entry name" value="AKR"/>
</dbReference>
<dbReference type="Pfam" id="PF00248">
    <property type="entry name" value="Aldo_ket_red"/>
    <property type="match status" value="1"/>
</dbReference>
<dbReference type="Proteomes" id="UP001144280">
    <property type="component" value="Unassembled WGS sequence"/>
</dbReference>
<name>A0ABQ5R7N5_9ACTN</name>
<dbReference type="PANTHER" id="PTHR42686:SF1">
    <property type="entry name" value="GH17980P-RELATED"/>
    <property type="match status" value="1"/>
</dbReference>
<dbReference type="Gene3D" id="3.20.20.100">
    <property type="entry name" value="NADP-dependent oxidoreductase domain"/>
    <property type="match status" value="1"/>
</dbReference>
<proteinExistence type="predicted"/>
<dbReference type="InterPro" id="IPR036812">
    <property type="entry name" value="NAD(P)_OxRdtase_dom_sf"/>
</dbReference>
<accession>A0ABQ5R7N5</accession>
<keyword evidence="3" id="KW-1185">Reference proteome</keyword>
<dbReference type="InterPro" id="IPR023210">
    <property type="entry name" value="NADP_OxRdtase_dom"/>
</dbReference>
<dbReference type="EMBL" id="BSDI01000067">
    <property type="protein sequence ID" value="GLI02670.1"/>
    <property type="molecule type" value="Genomic_DNA"/>
</dbReference>
<evidence type="ECO:0000313" key="2">
    <source>
        <dbReference type="EMBL" id="GLI02670.1"/>
    </source>
</evidence>
<sequence length="318" mass="34013">MDNHMTFARRELGRTGLTVTPVCVGGGPLGSMPDLFGYHVSDERGVETAVAALTGPFNFLDTSAGYSDGESERRIGEALRQVGGVPEGFVVATKVDRDFGSGDFSGAQVRRSAEGSMTRLGLDRLPLVYLHDPEHISFEEGMAPGGPVEALVDMHRQGMIQHLGVAGGPVDLMARYLRTGIFEALITHNRWTLVDRSAGELIDEAVSLGVGVVNGAPFGGGVLAKGTAVVGKYAYRTATDEIMRRIRAMEEACAAHGVPLAAAALQFSLRDPRIVSTIVGISRPERVAATAKMATWPIPDELWGELDPLAAPRDQWIY</sequence>
<comment type="caution">
    <text evidence="2">The sequence shown here is derived from an EMBL/GenBank/DDBJ whole genome shotgun (WGS) entry which is preliminary data.</text>
</comment>
<dbReference type="PANTHER" id="PTHR42686">
    <property type="entry name" value="GH17980P-RELATED"/>
    <property type="match status" value="1"/>
</dbReference>
<evidence type="ECO:0000313" key="3">
    <source>
        <dbReference type="Proteomes" id="UP001144280"/>
    </source>
</evidence>
<evidence type="ECO:0000259" key="1">
    <source>
        <dbReference type="Pfam" id="PF00248"/>
    </source>
</evidence>
<organism evidence="2 3">
    <name type="scientific">Phytohabitans aurantiacus</name>
    <dbReference type="NCBI Taxonomy" id="3016789"/>
    <lineage>
        <taxon>Bacteria</taxon>
        <taxon>Bacillati</taxon>
        <taxon>Actinomycetota</taxon>
        <taxon>Actinomycetes</taxon>
        <taxon>Micromonosporales</taxon>
        <taxon>Micromonosporaceae</taxon>
    </lineage>
</organism>
<dbReference type="SUPFAM" id="SSF51430">
    <property type="entry name" value="NAD(P)-linked oxidoreductase"/>
    <property type="match status" value="1"/>
</dbReference>